<feature type="transmembrane region" description="Helical" evidence="1">
    <location>
        <begin position="133"/>
        <end position="149"/>
    </location>
</feature>
<dbReference type="Gene3D" id="3.40.50.2000">
    <property type="entry name" value="Glycogen Phosphorylase B"/>
    <property type="match status" value="2"/>
</dbReference>
<dbReference type="RefSeq" id="WP_130611075.1">
    <property type="nucleotide sequence ID" value="NZ_AP019368.1"/>
</dbReference>
<keyword evidence="1" id="KW-0812">Transmembrane</keyword>
<evidence type="ECO:0008006" key="4">
    <source>
        <dbReference type="Google" id="ProtNLM"/>
    </source>
</evidence>
<evidence type="ECO:0000313" key="2">
    <source>
        <dbReference type="EMBL" id="BBH54048.1"/>
    </source>
</evidence>
<evidence type="ECO:0000313" key="3">
    <source>
        <dbReference type="Proteomes" id="UP000291236"/>
    </source>
</evidence>
<dbReference type="EMBL" id="AP019368">
    <property type="protein sequence ID" value="BBH54048.1"/>
    <property type="molecule type" value="Genomic_DNA"/>
</dbReference>
<feature type="transmembrane region" description="Helical" evidence="1">
    <location>
        <begin position="98"/>
        <end position="121"/>
    </location>
</feature>
<keyword evidence="1" id="KW-0472">Membrane</keyword>
<dbReference type="OrthoDB" id="9787293at2"/>
<name>A0A4P2VMN5_FLUSA</name>
<gene>
    <name evidence="2" type="ORF">JCM31447_25050</name>
</gene>
<dbReference type="AlphaFoldDB" id="A0A4P2VMN5"/>
<dbReference type="KEGG" id="sbf:JCM31447_25050"/>
<dbReference type="SUPFAM" id="SSF53756">
    <property type="entry name" value="UDP-Glycosyltransferase/glycogen phosphorylase"/>
    <property type="match status" value="1"/>
</dbReference>
<keyword evidence="3" id="KW-1185">Reference proteome</keyword>
<evidence type="ECO:0000256" key="1">
    <source>
        <dbReference type="SAM" id="Phobius"/>
    </source>
</evidence>
<keyword evidence="1" id="KW-1133">Transmembrane helix</keyword>
<accession>A0A4P2VMN5</accession>
<sequence length="428" mass="49850">MKILLISNFFEPQNNIAVQRIKSLAKYWAIDGLKVTVLTTKKTKRFDGFLEEKMGKKLIYDILETKYIPDFMDRKEKNPFSIEVNEKRKSLFLSIKNFLPSFIDIRFFWIFTGFFIGFFVIKKNNYDVIVASYPIYHSFIIGFLLSIVTKKPLVLDYRDLCSADTSFTKYKSKTSKVFENLLERIIVKRAILVVVVSNGNKILQDNYFNINSVVIENGFDIEDKILFSSPFIKENKIKKITYLGKIIHPLRTPELLFKALQNIISGNNSMHIQFSFYSPDVNDILYLAKKYNILNSIKIHSMISRESSLKIQAESDYLLFLDWNDPAQTGVLSGKIFEYINSGTPILSIGGYEESSASKLIVDNGFGIAFYQNLDRLKETILDISNNNFRLDLKRNFEILNKFDRKFLADKYKEEIVKKLNERKNKYS</sequence>
<proteinExistence type="predicted"/>
<dbReference type="Proteomes" id="UP000291236">
    <property type="component" value="Chromosome"/>
</dbReference>
<reference evidence="2 3" key="1">
    <citation type="submission" date="2018-12" db="EMBL/GenBank/DDBJ databases">
        <title>Rubrispira sanarue gen. nov., sp., nov., a member of the order Silvanigrellales, isolated from a brackish lake in Hamamatsu Japan.</title>
        <authorList>
            <person name="Maejima Y."/>
            <person name="Iino T."/>
            <person name="Muraguchi Y."/>
            <person name="Fukuda K."/>
            <person name="Nojiri H."/>
            <person name="Ohkuma M."/>
            <person name="Moriuchi R."/>
            <person name="Dohra H."/>
            <person name="Kimbara K."/>
            <person name="Shintani M."/>
        </authorList>
    </citation>
    <scope>NUCLEOTIDE SEQUENCE [LARGE SCALE GENOMIC DNA]</scope>
    <source>
        <strain evidence="2 3">RF1110005</strain>
    </source>
</reference>
<organism evidence="2 3">
    <name type="scientific">Fluviispira sanaruensis</name>
    <dbReference type="NCBI Taxonomy" id="2493639"/>
    <lineage>
        <taxon>Bacteria</taxon>
        <taxon>Pseudomonadati</taxon>
        <taxon>Bdellovibrionota</taxon>
        <taxon>Oligoflexia</taxon>
        <taxon>Silvanigrellales</taxon>
        <taxon>Silvanigrellaceae</taxon>
        <taxon>Fluviispira</taxon>
    </lineage>
</organism>
<protein>
    <recommendedName>
        <fullName evidence="4">Glycosyltransferase subfamily 4-like N-terminal domain-containing protein</fullName>
    </recommendedName>
</protein>